<dbReference type="PANTHER" id="PTHR35936">
    <property type="entry name" value="MEMBRANE-BOUND LYTIC MUREIN TRANSGLYCOSYLASE F"/>
    <property type="match status" value="1"/>
</dbReference>
<dbReference type="CDD" id="cd01004">
    <property type="entry name" value="PBP2_MidA_like"/>
    <property type="match status" value="1"/>
</dbReference>
<feature type="signal peptide" evidence="2">
    <location>
        <begin position="1"/>
        <end position="22"/>
    </location>
</feature>
<dbReference type="Gene3D" id="3.40.190.10">
    <property type="entry name" value="Periplasmic binding protein-like II"/>
    <property type="match status" value="2"/>
</dbReference>
<organism evidence="4 5">
    <name type="scientific">Pandoraea terrae</name>
    <dbReference type="NCBI Taxonomy" id="1537710"/>
    <lineage>
        <taxon>Bacteria</taxon>
        <taxon>Pseudomonadati</taxon>
        <taxon>Pseudomonadota</taxon>
        <taxon>Betaproteobacteria</taxon>
        <taxon>Burkholderiales</taxon>
        <taxon>Burkholderiaceae</taxon>
        <taxon>Pandoraea</taxon>
    </lineage>
</organism>
<dbReference type="PANTHER" id="PTHR35936:SF17">
    <property type="entry name" value="ARGININE-BINDING EXTRACELLULAR PROTEIN ARTP"/>
    <property type="match status" value="1"/>
</dbReference>
<reference evidence="4 5" key="1">
    <citation type="submission" date="2019-08" db="EMBL/GenBank/DDBJ databases">
        <authorList>
            <person name="Peeters C."/>
        </authorList>
    </citation>
    <scope>NUCLEOTIDE SEQUENCE [LARGE SCALE GENOMIC DNA]</scope>
    <source>
        <strain evidence="4 5">LMG 30175</strain>
    </source>
</reference>
<sequence>MMLHTFVRAALVAGLSACLAHAAVAADAIPTQTMDAKLHARLPKEIQSAGAMTAVNNGSFPPYEIVEDAHSLSGASADLAEALGQLLGVKIRHETVSGLSGILSGIKAGRYQFAMGPIGDFPERQANNDFIDYVQEFVVFAVQSGNPQRINSLDDTCGKRIAVMAAGSAEKVIKQQSLHCTEAAKPAVQVQSFTDQATSILAVRSRRSDAFFSSQAPLTYFTAQTHGALALAGTGARNGFRDLFQGAVVSKGSPLTGVLRDGLQKLFDNGTYARIMKKWGLEGNMIKAPGINLAKDDTK</sequence>
<evidence type="ECO:0000256" key="2">
    <source>
        <dbReference type="SAM" id="SignalP"/>
    </source>
</evidence>
<evidence type="ECO:0000259" key="3">
    <source>
        <dbReference type="SMART" id="SM00062"/>
    </source>
</evidence>
<dbReference type="SMART" id="SM00062">
    <property type="entry name" value="PBPb"/>
    <property type="match status" value="1"/>
</dbReference>
<dbReference type="Pfam" id="PF00497">
    <property type="entry name" value="SBP_bac_3"/>
    <property type="match status" value="1"/>
</dbReference>
<dbReference type="AlphaFoldDB" id="A0A5E4W4T5"/>
<evidence type="ECO:0000313" key="4">
    <source>
        <dbReference type="EMBL" id="VVE19957.1"/>
    </source>
</evidence>
<name>A0A5E4W4T5_9BURK</name>
<feature type="chain" id="PRO_5022709167" evidence="2">
    <location>
        <begin position="23"/>
        <end position="299"/>
    </location>
</feature>
<accession>A0A5E4W4T5</accession>
<dbReference type="InterPro" id="IPR001638">
    <property type="entry name" value="Solute-binding_3/MltF_N"/>
</dbReference>
<protein>
    <submittedName>
        <fullName evidence="4">L-cystine-binding protein FliY</fullName>
    </submittedName>
</protein>
<gene>
    <name evidence="4" type="primary">fliY_5</name>
    <name evidence="4" type="ORF">PTE30175_02998</name>
</gene>
<proteinExistence type="predicted"/>
<dbReference type="Proteomes" id="UP000414233">
    <property type="component" value="Unassembled WGS sequence"/>
</dbReference>
<evidence type="ECO:0000256" key="1">
    <source>
        <dbReference type="ARBA" id="ARBA00022729"/>
    </source>
</evidence>
<dbReference type="OrthoDB" id="8994218at2"/>
<keyword evidence="5" id="KW-1185">Reference proteome</keyword>
<keyword evidence="1 2" id="KW-0732">Signal</keyword>
<dbReference type="RefSeq" id="WP_150697852.1">
    <property type="nucleotide sequence ID" value="NZ_CABPRZ010000012.1"/>
</dbReference>
<dbReference type="SUPFAM" id="SSF53850">
    <property type="entry name" value="Periplasmic binding protein-like II"/>
    <property type="match status" value="1"/>
</dbReference>
<feature type="domain" description="Solute-binding protein family 3/N-terminal" evidence="3">
    <location>
        <begin position="51"/>
        <end position="283"/>
    </location>
</feature>
<dbReference type="EMBL" id="CABPRZ010000012">
    <property type="protein sequence ID" value="VVE19957.1"/>
    <property type="molecule type" value="Genomic_DNA"/>
</dbReference>
<evidence type="ECO:0000313" key="5">
    <source>
        <dbReference type="Proteomes" id="UP000414233"/>
    </source>
</evidence>